<feature type="compositionally biased region" description="Acidic residues" evidence="1">
    <location>
        <begin position="185"/>
        <end position="196"/>
    </location>
</feature>
<dbReference type="Proteomes" id="UP001163846">
    <property type="component" value="Unassembled WGS sequence"/>
</dbReference>
<feature type="region of interest" description="Disordered" evidence="1">
    <location>
        <begin position="55"/>
        <end position="112"/>
    </location>
</feature>
<reference evidence="2" key="1">
    <citation type="submission" date="2022-08" db="EMBL/GenBank/DDBJ databases">
        <authorList>
            <consortium name="DOE Joint Genome Institute"/>
            <person name="Min B."/>
            <person name="Riley R."/>
            <person name="Sierra-Patev S."/>
            <person name="Naranjo-Ortiz M."/>
            <person name="Looney B."/>
            <person name="Konkel Z."/>
            <person name="Slot J.C."/>
            <person name="Sakamoto Y."/>
            <person name="Steenwyk J.L."/>
            <person name="Rokas A."/>
            <person name="Carro J."/>
            <person name="Camarero S."/>
            <person name="Ferreira P."/>
            <person name="Molpeceres G."/>
            <person name="Ruiz-Duenas F.J."/>
            <person name="Serrano A."/>
            <person name="Henrissat B."/>
            <person name="Drula E."/>
            <person name="Hughes K.W."/>
            <person name="Mata J.L."/>
            <person name="Ishikawa N.K."/>
            <person name="Vargas-Isla R."/>
            <person name="Ushijima S."/>
            <person name="Smith C.A."/>
            <person name="Ahrendt S."/>
            <person name="Andreopoulos W."/>
            <person name="He G."/>
            <person name="Labutti K."/>
            <person name="Lipzen A."/>
            <person name="Ng V."/>
            <person name="Sandor L."/>
            <person name="Barry K."/>
            <person name="Martinez A.T."/>
            <person name="Xiao Y."/>
            <person name="Gibbons J.G."/>
            <person name="Terashima K."/>
            <person name="Hibbett D.S."/>
            <person name="Grigoriev I.V."/>
        </authorList>
    </citation>
    <scope>NUCLEOTIDE SEQUENCE</scope>
    <source>
        <strain evidence="2">TFB9207</strain>
    </source>
</reference>
<feature type="region of interest" description="Disordered" evidence="1">
    <location>
        <begin position="181"/>
        <end position="201"/>
    </location>
</feature>
<dbReference type="AlphaFoldDB" id="A0AA38U2X4"/>
<organism evidence="2 3">
    <name type="scientific">Lentinula raphanica</name>
    <dbReference type="NCBI Taxonomy" id="153919"/>
    <lineage>
        <taxon>Eukaryota</taxon>
        <taxon>Fungi</taxon>
        <taxon>Dikarya</taxon>
        <taxon>Basidiomycota</taxon>
        <taxon>Agaricomycotina</taxon>
        <taxon>Agaricomycetes</taxon>
        <taxon>Agaricomycetidae</taxon>
        <taxon>Agaricales</taxon>
        <taxon>Marasmiineae</taxon>
        <taxon>Omphalotaceae</taxon>
        <taxon>Lentinula</taxon>
    </lineage>
</organism>
<evidence type="ECO:0000313" key="3">
    <source>
        <dbReference type="Proteomes" id="UP001163846"/>
    </source>
</evidence>
<dbReference type="EMBL" id="MU807503">
    <property type="protein sequence ID" value="KAJ3831402.1"/>
    <property type="molecule type" value="Genomic_DNA"/>
</dbReference>
<feature type="region of interest" description="Disordered" evidence="1">
    <location>
        <begin position="247"/>
        <end position="367"/>
    </location>
</feature>
<name>A0AA38U2X4_9AGAR</name>
<feature type="compositionally biased region" description="Polar residues" evidence="1">
    <location>
        <begin position="85"/>
        <end position="104"/>
    </location>
</feature>
<accession>A0AA38U2X4</accession>
<feature type="compositionally biased region" description="Acidic residues" evidence="1">
    <location>
        <begin position="261"/>
        <end position="273"/>
    </location>
</feature>
<proteinExistence type="predicted"/>
<keyword evidence="3" id="KW-1185">Reference proteome</keyword>
<feature type="compositionally biased region" description="Low complexity" evidence="1">
    <location>
        <begin position="345"/>
        <end position="366"/>
    </location>
</feature>
<feature type="compositionally biased region" description="Acidic residues" evidence="1">
    <location>
        <begin position="297"/>
        <end position="312"/>
    </location>
</feature>
<protein>
    <submittedName>
        <fullName evidence="2">Uncharacterized protein</fullName>
    </submittedName>
</protein>
<comment type="caution">
    <text evidence="2">The sequence shown here is derived from an EMBL/GenBank/DDBJ whole genome shotgun (WGS) entry which is preliminary data.</text>
</comment>
<evidence type="ECO:0000313" key="2">
    <source>
        <dbReference type="EMBL" id="KAJ3831402.1"/>
    </source>
</evidence>
<evidence type="ECO:0000256" key="1">
    <source>
        <dbReference type="SAM" id="MobiDB-lite"/>
    </source>
</evidence>
<feature type="region of interest" description="Disordered" evidence="1">
    <location>
        <begin position="414"/>
        <end position="438"/>
    </location>
</feature>
<gene>
    <name evidence="2" type="ORF">F5878DRAFT_647664</name>
</gene>
<feature type="compositionally biased region" description="Basic and acidic residues" evidence="1">
    <location>
        <begin position="324"/>
        <end position="341"/>
    </location>
</feature>
<sequence>MDRHADGVPPATPIQNVYPQYMYTYPYGYSATPNPPALLSNTPSAVFPGYPTHTAVPNPRAYISPVRPPLTQMRNTSNPRKRTANAGSSSGQSKRPKNETNTTLKDGARQWGDNDKARLFERVLGPDNDETFSKLKQFKTSTLKKITAELFPQKTVNSVTGLWDRSFRIYKNICAFESVTGGGGDGDEEVLDEKDSDSEQMRDYRKQLGRAKRAGKEVGTLKVEEIDKWYSNGWFALFDNRYHESPNVSQPVVRHSGGDISGDEDEIEADPLESEGHPEDLDQIYWPASPGRFGVTVDEEDVAGQDLFDLDGEPLKAMQSSASMDERNEETFDSPATEKKPAINTSSTSSASKPQSKSSKKTGGTSVMAASSELLSKQSGYLDERVAQNKLQLALLQEKENREAVQDEERLKLEKRRDEREDSLQRARQDMDRQRLDREAEQWEYEKKAQEKKHVMEKDKQRFDAAQAVLQMPNINDTVKEAANEALLKILRA</sequence>